<keyword evidence="2" id="KW-1185">Reference proteome</keyword>
<evidence type="ECO:0000313" key="2">
    <source>
        <dbReference type="Proteomes" id="UP000004095"/>
    </source>
</evidence>
<gene>
    <name evidence="1" type="ORF">M23134_03629</name>
</gene>
<accession>A1ZRS2</accession>
<evidence type="ECO:0000313" key="1">
    <source>
        <dbReference type="EMBL" id="EAY26977.1"/>
    </source>
</evidence>
<reference evidence="1 2" key="1">
    <citation type="submission" date="2007-01" db="EMBL/GenBank/DDBJ databases">
        <authorList>
            <person name="Haygood M."/>
            <person name="Podell S."/>
            <person name="Anderson C."/>
            <person name="Hopkinson B."/>
            <person name="Roe K."/>
            <person name="Barbeau K."/>
            <person name="Gaasterland T."/>
            <person name="Ferriera S."/>
            <person name="Johnson J."/>
            <person name="Kravitz S."/>
            <person name="Beeson K."/>
            <person name="Sutton G."/>
            <person name="Rogers Y.-H."/>
            <person name="Friedman R."/>
            <person name="Frazier M."/>
            <person name="Venter J.C."/>
        </authorList>
    </citation>
    <scope>NUCLEOTIDE SEQUENCE [LARGE SCALE GENOMIC DNA]</scope>
    <source>
        <strain evidence="1 2">ATCC 23134</strain>
    </source>
</reference>
<name>A1ZRS2_MICM2</name>
<dbReference type="EMBL" id="AAWS01000028">
    <property type="protein sequence ID" value="EAY26977.1"/>
    <property type="molecule type" value="Genomic_DNA"/>
</dbReference>
<organism evidence="1 2">
    <name type="scientific">Microscilla marina ATCC 23134</name>
    <dbReference type="NCBI Taxonomy" id="313606"/>
    <lineage>
        <taxon>Bacteria</taxon>
        <taxon>Pseudomonadati</taxon>
        <taxon>Bacteroidota</taxon>
        <taxon>Cytophagia</taxon>
        <taxon>Cytophagales</taxon>
        <taxon>Microscillaceae</taxon>
        <taxon>Microscilla</taxon>
    </lineage>
</organism>
<dbReference type="Proteomes" id="UP000004095">
    <property type="component" value="Unassembled WGS sequence"/>
</dbReference>
<comment type="caution">
    <text evidence="1">The sequence shown here is derived from an EMBL/GenBank/DDBJ whole genome shotgun (WGS) entry which is preliminary data.</text>
</comment>
<dbReference type="AlphaFoldDB" id="A1ZRS2"/>
<proteinExistence type="predicted"/>
<sequence>MPVSNLSILLKKQTVCTGESQGVIITFASLLLLSKRNTKTYGTK</sequence>
<protein>
    <submittedName>
        <fullName evidence="1">Uncharacterized protein</fullName>
    </submittedName>
</protein>